<dbReference type="RefSeq" id="WP_067556838.1">
    <property type="nucleotide sequence ID" value="NZ_CP016895.1"/>
</dbReference>
<name>A0A1B2M264_9GAMM</name>
<organism evidence="1 2">
    <name type="scientific">Acinetobacter larvae</name>
    <dbReference type="NCBI Taxonomy" id="1789224"/>
    <lineage>
        <taxon>Bacteria</taxon>
        <taxon>Pseudomonadati</taxon>
        <taxon>Pseudomonadota</taxon>
        <taxon>Gammaproteobacteria</taxon>
        <taxon>Moraxellales</taxon>
        <taxon>Moraxellaceae</taxon>
        <taxon>Acinetobacter</taxon>
    </lineage>
</organism>
<dbReference type="OrthoDB" id="6702529at2"/>
<accession>A0A1B2M264</accession>
<reference evidence="1 2" key="1">
    <citation type="submission" date="2016-08" db="EMBL/GenBank/DDBJ databases">
        <authorList>
            <person name="Seilhamer J.J."/>
        </authorList>
    </citation>
    <scope>NUCLEOTIDE SEQUENCE [LARGE SCALE GENOMIC DNA]</scope>
    <source>
        <strain evidence="1 2">BRTC-1</strain>
    </source>
</reference>
<keyword evidence="2" id="KW-1185">Reference proteome</keyword>
<dbReference type="EMBL" id="CP016895">
    <property type="protein sequence ID" value="AOA59113.1"/>
    <property type="molecule type" value="Genomic_DNA"/>
</dbReference>
<dbReference type="AlphaFoldDB" id="A0A1B2M264"/>
<dbReference type="Proteomes" id="UP000093391">
    <property type="component" value="Chromosome"/>
</dbReference>
<evidence type="ECO:0000313" key="2">
    <source>
        <dbReference type="Proteomes" id="UP000093391"/>
    </source>
</evidence>
<dbReference type="KEGG" id="ala:BFG52_12620"/>
<gene>
    <name evidence="1" type="ORF">BFG52_12620</name>
</gene>
<protein>
    <submittedName>
        <fullName evidence="1">Uncharacterized protein</fullName>
    </submittedName>
</protein>
<proteinExistence type="predicted"/>
<sequence>MLFNFFNRENTKIEKEESNPYLTKKLTWDSEKLTAIRLNGTQRSMYYKDIIRVDIIFINSYLPVPKWTIQDDNLDDITTIDFYNDLEPNLTELVIDTFNKKLKDYDNNNVHKTIIEAMGATIGFFHVWSRADLDQVLKQIWDSNKDKIEANIEKAINAGKQKKERTWWKNIFKSNS</sequence>
<evidence type="ECO:0000313" key="1">
    <source>
        <dbReference type="EMBL" id="AOA59113.1"/>
    </source>
</evidence>